<feature type="region of interest" description="Disordered" evidence="1">
    <location>
        <begin position="162"/>
        <end position="181"/>
    </location>
</feature>
<accession>A0AA88X1I7</accession>
<dbReference type="Proteomes" id="UP001188597">
    <property type="component" value="Unassembled WGS sequence"/>
</dbReference>
<feature type="compositionally biased region" description="Basic residues" evidence="1">
    <location>
        <begin position="162"/>
        <end position="171"/>
    </location>
</feature>
<protein>
    <submittedName>
        <fullName evidence="2">Uncharacterized protein</fullName>
    </submittedName>
</protein>
<evidence type="ECO:0000256" key="1">
    <source>
        <dbReference type="SAM" id="MobiDB-lite"/>
    </source>
</evidence>
<dbReference type="AlphaFoldDB" id="A0AA88X1I7"/>
<organism evidence="2 3">
    <name type="scientific">Escallonia herrerae</name>
    <dbReference type="NCBI Taxonomy" id="1293975"/>
    <lineage>
        <taxon>Eukaryota</taxon>
        <taxon>Viridiplantae</taxon>
        <taxon>Streptophyta</taxon>
        <taxon>Embryophyta</taxon>
        <taxon>Tracheophyta</taxon>
        <taxon>Spermatophyta</taxon>
        <taxon>Magnoliopsida</taxon>
        <taxon>eudicotyledons</taxon>
        <taxon>Gunneridae</taxon>
        <taxon>Pentapetalae</taxon>
        <taxon>asterids</taxon>
        <taxon>campanulids</taxon>
        <taxon>Escalloniales</taxon>
        <taxon>Escalloniaceae</taxon>
        <taxon>Escallonia</taxon>
    </lineage>
</organism>
<sequence>MKLPRTRTITSSIYECATSSAAAIPNWGKRKRGDMEVTGIGTASVIYHVNTHVRTANMLRLVTGPSNLTNRHITVHNNGPSSMKKLFSVRTDLILELKLCDLFEAEAARELLKPLKEEGNFYSKISFRNRSCLRSSLCCSEPGLTALRSQLKEEVDLSSIHHHGKRRGRRTSGHEYILKGT</sequence>
<proteinExistence type="predicted"/>
<keyword evidence="3" id="KW-1185">Reference proteome</keyword>
<reference evidence="2" key="1">
    <citation type="submission" date="2022-12" db="EMBL/GenBank/DDBJ databases">
        <title>Draft genome assemblies for two species of Escallonia (Escalloniales).</title>
        <authorList>
            <person name="Chanderbali A."/>
            <person name="Dervinis C."/>
            <person name="Anghel I."/>
            <person name="Soltis D."/>
            <person name="Soltis P."/>
            <person name="Zapata F."/>
        </authorList>
    </citation>
    <scope>NUCLEOTIDE SEQUENCE</scope>
    <source>
        <strain evidence="2">UCBG64.0493</strain>
        <tissue evidence="2">Leaf</tissue>
    </source>
</reference>
<comment type="caution">
    <text evidence="2">The sequence shown here is derived from an EMBL/GenBank/DDBJ whole genome shotgun (WGS) entry which is preliminary data.</text>
</comment>
<name>A0AA88X1I7_9ASTE</name>
<feature type="compositionally biased region" description="Basic and acidic residues" evidence="1">
    <location>
        <begin position="172"/>
        <end position="181"/>
    </location>
</feature>
<evidence type="ECO:0000313" key="2">
    <source>
        <dbReference type="EMBL" id="KAK3036919.1"/>
    </source>
</evidence>
<gene>
    <name evidence="2" type="ORF">RJ639_030884</name>
</gene>
<dbReference type="EMBL" id="JAVXUP010000134">
    <property type="protein sequence ID" value="KAK3036919.1"/>
    <property type="molecule type" value="Genomic_DNA"/>
</dbReference>
<evidence type="ECO:0000313" key="3">
    <source>
        <dbReference type="Proteomes" id="UP001188597"/>
    </source>
</evidence>